<organism evidence="3 4">
    <name type="scientific">Comamonas jiangduensis</name>
    <dbReference type="NCBI Taxonomy" id="1194168"/>
    <lineage>
        <taxon>Bacteria</taxon>
        <taxon>Pseudomonadati</taxon>
        <taxon>Pseudomonadota</taxon>
        <taxon>Betaproteobacteria</taxon>
        <taxon>Burkholderiales</taxon>
        <taxon>Comamonadaceae</taxon>
        <taxon>Comamonas</taxon>
    </lineage>
</organism>
<keyword evidence="3" id="KW-0255">Endonuclease</keyword>
<dbReference type="InterPro" id="IPR017035">
    <property type="entry name" value="UCP035009_HsdR_All3000-type"/>
</dbReference>
<keyword evidence="4" id="KW-1185">Reference proteome</keyword>
<protein>
    <submittedName>
        <fullName evidence="3">Type I restriction endonuclease</fullName>
    </submittedName>
</protein>
<dbReference type="Pfam" id="PF13588">
    <property type="entry name" value="HSDR_N_2"/>
    <property type="match status" value="1"/>
</dbReference>
<keyword evidence="3" id="KW-0378">Hydrolase</keyword>
<proteinExistence type="predicted"/>
<dbReference type="Proteomes" id="UP001567350">
    <property type="component" value="Unassembled WGS sequence"/>
</dbReference>
<evidence type="ECO:0000256" key="1">
    <source>
        <dbReference type="SAM" id="MobiDB-lite"/>
    </source>
</evidence>
<evidence type="ECO:0000313" key="4">
    <source>
        <dbReference type="Proteomes" id="UP001567350"/>
    </source>
</evidence>
<feature type="compositionally biased region" description="Low complexity" evidence="1">
    <location>
        <begin position="247"/>
        <end position="260"/>
    </location>
</feature>
<accession>A0ABV4ID45</accession>
<name>A0ABV4ID45_9BURK</name>
<reference evidence="3 4" key="1">
    <citation type="submission" date="2024-08" db="EMBL/GenBank/DDBJ databases">
        <authorList>
            <person name="Feng Z."/>
            <person name="Ronholm J."/>
        </authorList>
    </citation>
    <scope>NUCLEOTIDE SEQUENCE [LARGE SCALE GENOMIC DNA]</scope>
    <source>
        <strain evidence="3 4">4-AB0-8</strain>
    </source>
</reference>
<evidence type="ECO:0000313" key="3">
    <source>
        <dbReference type="EMBL" id="MEZ2739761.1"/>
    </source>
</evidence>
<dbReference type="EMBL" id="JBGJLR010000009">
    <property type="protein sequence ID" value="MEZ2739761.1"/>
    <property type="molecule type" value="Genomic_DNA"/>
</dbReference>
<dbReference type="PIRSF" id="PIRSF035009">
    <property type="entry name" value="UCP035009_HSDR_N"/>
    <property type="match status" value="1"/>
</dbReference>
<sequence length="371" mass="42035">MEIVEKLNALSAKLQSIQATIQTEEATKNALVMPFIQSVLGYDVFDPHEVVPEFTCDVGTKKGEKIDYAILKNDEVQILIECKKLGETLNVNHASQLFRYFHVTTARISILTNGRHYKFFTDLDAVNKMDEKPFLELDLLDLDEHVIPELAKLTKTAFDLESIINSAEELKYISQIKKQLANEFTLPSEALVKLICARVYDGIVTQKVREQFTALTRKAMVQFLNDQINDRLKNALHGTSPALLAPAAAHTPAQAPTLAPSEASGDADGDHAVETTLEELEGFHIVRAIVRKVIDVKRVHYRDTQSYFGILVDDNNRRRICRLHFNRSQKYIGLMDEHRVEKRHPINGLDDIYAFTTALRNAAKQYTEESI</sequence>
<feature type="region of interest" description="Disordered" evidence="1">
    <location>
        <begin position="247"/>
        <end position="269"/>
    </location>
</feature>
<feature type="domain" description="Type I restriction enzyme R protein N-terminal" evidence="2">
    <location>
        <begin position="45"/>
        <end position="121"/>
    </location>
</feature>
<dbReference type="InterPro" id="IPR029464">
    <property type="entry name" value="HSDR_N"/>
</dbReference>
<keyword evidence="3" id="KW-0540">Nuclease</keyword>
<comment type="caution">
    <text evidence="3">The sequence shown here is derived from an EMBL/GenBank/DDBJ whole genome shotgun (WGS) entry which is preliminary data.</text>
</comment>
<dbReference type="RefSeq" id="WP_370892102.1">
    <property type="nucleotide sequence ID" value="NZ_JBGJLR010000009.1"/>
</dbReference>
<evidence type="ECO:0000259" key="2">
    <source>
        <dbReference type="Pfam" id="PF13588"/>
    </source>
</evidence>
<dbReference type="GO" id="GO:0004519">
    <property type="term" value="F:endonuclease activity"/>
    <property type="evidence" value="ECO:0007669"/>
    <property type="project" value="UniProtKB-KW"/>
</dbReference>
<gene>
    <name evidence="3" type="ORF">ACBP88_09945</name>
</gene>